<dbReference type="PANTHER" id="PTHR36435">
    <property type="entry name" value="SLR1288 PROTEIN"/>
    <property type="match status" value="1"/>
</dbReference>
<dbReference type="GO" id="GO:0080120">
    <property type="term" value="P:CAAX-box protein maturation"/>
    <property type="evidence" value="ECO:0007669"/>
    <property type="project" value="UniProtKB-ARBA"/>
</dbReference>
<dbReference type="PATRIC" id="fig|1235802.3.peg.4498"/>
<organism evidence="3 4">
    <name type="scientific">Eubacterium plexicaudatum ASF492</name>
    <dbReference type="NCBI Taxonomy" id="1235802"/>
    <lineage>
        <taxon>Bacteria</taxon>
        <taxon>Bacillati</taxon>
        <taxon>Bacillota</taxon>
        <taxon>Clostridia</taxon>
        <taxon>Eubacteriales</taxon>
        <taxon>Eubacteriaceae</taxon>
        <taxon>Eubacterium</taxon>
    </lineage>
</organism>
<feature type="domain" description="CAAX prenyl protease 2/Lysostaphin resistance protein A-like" evidence="2">
    <location>
        <begin position="133"/>
        <end position="221"/>
    </location>
</feature>
<dbReference type="PANTHER" id="PTHR36435:SF1">
    <property type="entry name" value="CAAX AMINO TERMINAL PROTEASE FAMILY PROTEIN"/>
    <property type="match status" value="1"/>
</dbReference>
<feature type="transmembrane region" description="Helical" evidence="1">
    <location>
        <begin position="134"/>
        <end position="153"/>
    </location>
</feature>
<feature type="transmembrane region" description="Helical" evidence="1">
    <location>
        <begin position="52"/>
        <end position="71"/>
    </location>
</feature>
<dbReference type="EMBL" id="AQFT01000124">
    <property type="protein sequence ID" value="EMZ22145.1"/>
    <property type="molecule type" value="Genomic_DNA"/>
</dbReference>
<reference evidence="3 4" key="1">
    <citation type="journal article" date="2014" name="Genome Announc.">
        <title>Draft genome sequences of the altered schaedler flora, a defined bacterial community from gnotobiotic mice.</title>
        <authorList>
            <person name="Wannemuehler M.J."/>
            <person name="Overstreet A.M."/>
            <person name="Ward D.V."/>
            <person name="Phillips G.J."/>
        </authorList>
    </citation>
    <scope>NUCLEOTIDE SEQUENCE [LARGE SCALE GENOMIC DNA]</scope>
    <source>
        <strain evidence="3 4">ASF492</strain>
    </source>
</reference>
<keyword evidence="1" id="KW-0472">Membrane</keyword>
<dbReference type="STRING" id="1235802.C823_04233"/>
<dbReference type="HOGENOM" id="CLU_066413_0_0_9"/>
<accession>N2A7T0</accession>
<feature type="transmembrane region" description="Helical" evidence="1">
    <location>
        <begin position="241"/>
        <end position="258"/>
    </location>
</feature>
<gene>
    <name evidence="3" type="ORF">C823_04233</name>
</gene>
<sequence length="271" mass="30323">MMTGYKQDAGGPARRPFFSKLLYAAAPALLHMVIMNAAHTILSVCGVSDSGILLQALSVSASLLFFIWYAVRNHLSIGGRKKGIYRYPASFCYVIAVVMCGVANNYLFSIILSLTGQFSSNYWNVVKVFYKQDLLLEILALCVIGPLAEELVYRGFVYRRLRENSSETKAALWSALLFGLLHFNFVQCVYAFVLGILLAHIVYKTGSLFTAAVAHMAANLVSVLWQETNWLDFLNQTETRQHAAAVVCLVLMAMFLSYGNQMSRRIKREET</sequence>
<dbReference type="AlphaFoldDB" id="N2A7T0"/>
<dbReference type="Pfam" id="PF02517">
    <property type="entry name" value="Rce1-like"/>
    <property type="match status" value="1"/>
</dbReference>
<evidence type="ECO:0000259" key="2">
    <source>
        <dbReference type="Pfam" id="PF02517"/>
    </source>
</evidence>
<dbReference type="InterPro" id="IPR003675">
    <property type="entry name" value="Rce1/LyrA-like_dom"/>
</dbReference>
<keyword evidence="1" id="KW-0812">Transmembrane</keyword>
<proteinExistence type="predicted"/>
<dbReference type="eggNOG" id="COG1266">
    <property type="taxonomic scope" value="Bacteria"/>
</dbReference>
<protein>
    <recommendedName>
        <fullName evidence="2">CAAX prenyl protease 2/Lysostaphin resistance protein A-like domain-containing protein</fullName>
    </recommendedName>
</protein>
<dbReference type="Proteomes" id="UP000012589">
    <property type="component" value="Unassembled WGS sequence"/>
</dbReference>
<dbReference type="InterPro" id="IPR052710">
    <property type="entry name" value="CAAX_protease"/>
</dbReference>
<evidence type="ECO:0000313" key="3">
    <source>
        <dbReference type="EMBL" id="EMZ22145.1"/>
    </source>
</evidence>
<comment type="caution">
    <text evidence="3">The sequence shown here is derived from an EMBL/GenBank/DDBJ whole genome shotgun (WGS) entry which is preliminary data.</text>
</comment>
<keyword evidence="1" id="KW-1133">Transmembrane helix</keyword>
<dbReference type="GO" id="GO:0004175">
    <property type="term" value="F:endopeptidase activity"/>
    <property type="evidence" value="ECO:0007669"/>
    <property type="project" value="UniProtKB-ARBA"/>
</dbReference>
<feature type="transmembrane region" description="Helical" evidence="1">
    <location>
        <begin position="21"/>
        <end position="40"/>
    </location>
</feature>
<name>N2A7T0_9FIRM</name>
<evidence type="ECO:0000313" key="4">
    <source>
        <dbReference type="Proteomes" id="UP000012589"/>
    </source>
</evidence>
<evidence type="ECO:0000256" key="1">
    <source>
        <dbReference type="SAM" id="Phobius"/>
    </source>
</evidence>
<feature type="transmembrane region" description="Helical" evidence="1">
    <location>
        <begin position="174"/>
        <end position="203"/>
    </location>
</feature>
<dbReference type="OrthoDB" id="9782250at2"/>
<keyword evidence="4" id="KW-1185">Reference proteome</keyword>
<feature type="transmembrane region" description="Helical" evidence="1">
    <location>
        <begin position="91"/>
        <end position="114"/>
    </location>
</feature>